<dbReference type="PANTHER" id="PTHR37534:SF51">
    <property type="entry name" value="ACRIFLAVINE SENSITIVITY CONTROL PROTEIN ACR-2"/>
    <property type="match status" value="1"/>
</dbReference>
<name>A0A5N7BX98_PETAA</name>
<dbReference type="Proteomes" id="UP000541154">
    <property type="component" value="Unassembled WGS sequence"/>
</dbReference>
<evidence type="ECO:0000256" key="4">
    <source>
        <dbReference type="ARBA" id="ARBA00023163"/>
    </source>
</evidence>
<dbReference type="GO" id="GO:0000976">
    <property type="term" value="F:transcription cis-regulatory region binding"/>
    <property type="evidence" value="ECO:0007669"/>
    <property type="project" value="TreeGrafter"/>
</dbReference>
<dbReference type="PANTHER" id="PTHR37534">
    <property type="entry name" value="TRANSCRIPTIONAL ACTIVATOR PROTEIN UGA3"/>
    <property type="match status" value="1"/>
</dbReference>
<proteinExistence type="predicted"/>
<dbReference type="CDD" id="cd00067">
    <property type="entry name" value="GAL4"/>
    <property type="match status" value="1"/>
</dbReference>
<accession>A0A5N7BX98</accession>
<dbReference type="AlphaFoldDB" id="A0A5N7BX98"/>
<evidence type="ECO:0000256" key="2">
    <source>
        <dbReference type="ARBA" id="ARBA00023015"/>
    </source>
</evidence>
<accession>A0A8H5ZWE8</accession>
<dbReference type="PROSITE" id="PS00463">
    <property type="entry name" value="ZN2_CY6_FUNGAL_1"/>
    <property type="match status" value="1"/>
</dbReference>
<sequence length="498" mass="55671">MKSCWACRRRRLVCDGRVPHCEKCEKNGVECPGYDHKPLTWVGGVASRGQMRNRTFGETPPKSGPQMPRRLAPRTSPADAPSTMTQWGYLITVAPVPMPTDPILHGLKYEERYFVDYFSSRICPTLVLLDSTRNPYRAMLSLLGSSGAVLNAIMAVSICHFAHSTTGYPIFSSQNTTALLNPELLNHFITLKHNALRHLSQSIANLQDQRAEYPVLAAVILLVFLEAFESGANSWTIHLEGAKRIVEVGRRNDRSTPSTTLADLINELALFDALGSSLIRPGLLRSRLLTTDAIADSDLTTIGCPTELLYAIHTVASQRHTGAQPDIQLLHNTLTQIRHFDAQKWTDNVVGTSPEPSSICPRGMAQVCNVWKTAAEIYVSRIICQIMKIPAARNPLVDDLIAGIRWLETDDRLVKGLVWPAFIAGAESILPEHRELVLRILDRVWGITLIATARYAAMVLMNLWQKRDAMRELTGQSGLENWDWIDELCSLDHHWLFL</sequence>
<keyword evidence="2" id="KW-0805">Transcription regulation</keyword>
<feature type="region of interest" description="Disordered" evidence="6">
    <location>
        <begin position="50"/>
        <end position="81"/>
    </location>
</feature>
<dbReference type="EMBL" id="SPNV01000285">
    <property type="protein sequence ID" value="KAF5856972.1"/>
    <property type="molecule type" value="Genomic_DNA"/>
</dbReference>
<evidence type="ECO:0000313" key="8">
    <source>
        <dbReference type="EMBL" id="KAE8386273.1"/>
    </source>
</evidence>
<gene>
    <name evidence="8" type="ORF">BDV23DRAFT_163641</name>
    <name evidence="9" type="ORF">ETB97_006478</name>
</gene>
<dbReference type="GO" id="GO:0008270">
    <property type="term" value="F:zinc ion binding"/>
    <property type="evidence" value="ECO:0007669"/>
    <property type="project" value="InterPro"/>
</dbReference>
<dbReference type="SMART" id="SM00066">
    <property type="entry name" value="GAL4"/>
    <property type="match status" value="1"/>
</dbReference>
<dbReference type="Pfam" id="PF00172">
    <property type="entry name" value="Zn_clus"/>
    <property type="match status" value="1"/>
</dbReference>
<reference evidence="9 10" key="1">
    <citation type="submission" date="2019-04" db="EMBL/GenBank/DDBJ databases">
        <title>Aspergillus burnettii sp. nov., novel species from soil in southeast Queensland.</title>
        <authorList>
            <person name="Gilchrist C.L.M."/>
            <person name="Pitt J.I."/>
            <person name="Lange L."/>
            <person name="Lacey H.J."/>
            <person name="Vuong D."/>
            <person name="Midgley D.J."/>
            <person name="Greenfield P."/>
            <person name="Bradbury M."/>
            <person name="Lacey E."/>
            <person name="Busk P.K."/>
            <person name="Pilgaard B."/>
            <person name="Chooi Y.H."/>
            <person name="Piggott A.M."/>
        </authorList>
    </citation>
    <scope>NUCLEOTIDE SEQUENCE [LARGE SCALE GENOMIC DNA]</scope>
    <source>
        <strain evidence="9 10">FRR 5400</strain>
    </source>
</reference>
<dbReference type="PROSITE" id="PS50048">
    <property type="entry name" value="ZN2_CY6_FUNGAL_2"/>
    <property type="match status" value="1"/>
</dbReference>
<dbReference type="InterPro" id="IPR021858">
    <property type="entry name" value="Fun_TF"/>
</dbReference>
<dbReference type="Proteomes" id="UP000326877">
    <property type="component" value="Unassembled WGS sequence"/>
</dbReference>
<keyword evidence="4" id="KW-0804">Transcription</keyword>
<evidence type="ECO:0000313" key="9">
    <source>
        <dbReference type="EMBL" id="KAF5856972.1"/>
    </source>
</evidence>
<feature type="domain" description="Zn(2)-C6 fungal-type" evidence="7">
    <location>
        <begin position="3"/>
        <end position="31"/>
    </location>
</feature>
<dbReference type="GO" id="GO:0045944">
    <property type="term" value="P:positive regulation of transcription by RNA polymerase II"/>
    <property type="evidence" value="ECO:0007669"/>
    <property type="project" value="TreeGrafter"/>
</dbReference>
<evidence type="ECO:0000256" key="3">
    <source>
        <dbReference type="ARBA" id="ARBA00023125"/>
    </source>
</evidence>
<reference evidence="8" key="2">
    <citation type="submission" date="2019-04" db="EMBL/GenBank/DDBJ databases">
        <title>Friends and foes A comparative genomics studyof 23 Aspergillus species from section Flavi.</title>
        <authorList>
            <consortium name="DOE Joint Genome Institute"/>
            <person name="Kjaerbolling I."/>
            <person name="Vesth T."/>
            <person name="Frisvad J.C."/>
            <person name="Nybo J.L."/>
            <person name="Theobald S."/>
            <person name="Kildgaard S."/>
            <person name="Isbrandt T."/>
            <person name="Kuo A."/>
            <person name="Sato A."/>
            <person name="Lyhne E.K."/>
            <person name="Kogle M.E."/>
            <person name="Wiebenga A."/>
            <person name="Kun R.S."/>
            <person name="Lubbers R.J."/>
            <person name="Makela M.R."/>
            <person name="Barry K."/>
            <person name="Chovatia M."/>
            <person name="Clum A."/>
            <person name="Daum C."/>
            <person name="Haridas S."/>
            <person name="He G."/>
            <person name="LaButti K."/>
            <person name="Lipzen A."/>
            <person name="Mondo S."/>
            <person name="Riley R."/>
            <person name="Salamov A."/>
            <person name="Simmons B.A."/>
            <person name="Magnuson J.K."/>
            <person name="Henrissat B."/>
            <person name="Mortensen U.H."/>
            <person name="Larsen T.O."/>
            <person name="Devries R.P."/>
            <person name="Grigoriev I.V."/>
            <person name="Machida M."/>
            <person name="Baker S.E."/>
            <person name="Andersen M.R."/>
        </authorList>
    </citation>
    <scope>NUCLEOTIDE SEQUENCE [LARGE SCALE GENOMIC DNA]</scope>
    <source>
        <strain evidence="8">IBT 14317</strain>
    </source>
</reference>
<dbReference type="OrthoDB" id="5380854at2759"/>
<dbReference type="Gene3D" id="4.10.240.10">
    <property type="entry name" value="Zn(2)-C6 fungal-type DNA-binding domain"/>
    <property type="match status" value="1"/>
</dbReference>
<dbReference type="GO" id="GO:0005634">
    <property type="term" value="C:nucleus"/>
    <property type="evidence" value="ECO:0007669"/>
    <property type="project" value="UniProtKB-SubCell"/>
</dbReference>
<dbReference type="SUPFAM" id="SSF57701">
    <property type="entry name" value="Zn2/Cys6 DNA-binding domain"/>
    <property type="match status" value="1"/>
</dbReference>
<dbReference type="GO" id="GO:0000981">
    <property type="term" value="F:DNA-binding transcription factor activity, RNA polymerase II-specific"/>
    <property type="evidence" value="ECO:0007669"/>
    <property type="project" value="InterPro"/>
</dbReference>
<dbReference type="EMBL" id="ML735315">
    <property type="protein sequence ID" value="KAE8386273.1"/>
    <property type="molecule type" value="Genomic_DNA"/>
</dbReference>
<evidence type="ECO:0000256" key="6">
    <source>
        <dbReference type="SAM" id="MobiDB-lite"/>
    </source>
</evidence>
<dbReference type="InterPro" id="IPR036864">
    <property type="entry name" value="Zn2-C6_fun-type_DNA-bd_sf"/>
</dbReference>
<keyword evidence="10" id="KW-1185">Reference proteome</keyword>
<dbReference type="InterPro" id="IPR001138">
    <property type="entry name" value="Zn2Cys6_DnaBD"/>
</dbReference>
<keyword evidence="3" id="KW-0238">DNA-binding</keyword>
<evidence type="ECO:0000256" key="1">
    <source>
        <dbReference type="ARBA" id="ARBA00004123"/>
    </source>
</evidence>
<evidence type="ECO:0000256" key="5">
    <source>
        <dbReference type="ARBA" id="ARBA00023242"/>
    </source>
</evidence>
<dbReference type="Pfam" id="PF11951">
    <property type="entry name" value="Fungal_trans_2"/>
    <property type="match status" value="1"/>
</dbReference>
<comment type="subcellular location">
    <subcellularLocation>
        <location evidence="1">Nucleus</location>
    </subcellularLocation>
</comment>
<keyword evidence="5" id="KW-0539">Nucleus</keyword>
<evidence type="ECO:0000313" key="10">
    <source>
        <dbReference type="Proteomes" id="UP000541154"/>
    </source>
</evidence>
<protein>
    <submittedName>
        <fullName evidence="8">Fungal-specific transcription factor domain-containing protein</fullName>
    </submittedName>
</protein>
<organism evidence="8">
    <name type="scientific">Petromyces alliaceus</name>
    <name type="common">Aspergillus alliaceus</name>
    <dbReference type="NCBI Taxonomy" id="209559"/>
    <lineage>
        <taxon>Eukaryota</taxon>
        <taxon>Fungi</taxon>
        <taxon>Dikarya</taxon>
        <taxon>Ascomycota</taxon>
        <taxon>Pezizomycotina</taxon>
        <taxon>Eurotiomycetes</taxon>
        <taxon>Eurotiomycetidae</taxon>
        <taxon>Eurotiales</taxon>
        <taxon>Aspergillaceae</taxon>
        <taxon>Aspergillus</taxon>
        <taxon>Aspergillus subgen. Circumdati</taxon>
    </lineage>
</organism>
<evidence type="ECO:0000259" key="7">
    <source>
        <dbReference type="PROSITE" id="PS50048"/>
    </source>
</evidence>